<accession>A0A2U1NGR6</accession>
<keyword evidence="1" id="KW-0413">Isomerase</keyword>
<sequence length="400" mass="44161">MKVVAPISSAMKKVNYATGDEASKGKKTKADVRKQPELENHVEIGGYSYPTLVALNIKKGACAPLKMTFVKAAGLGRKGTLPLEWSKGHCYLHLPSYALPPPNIGYNRNHTRECTLATMDSWVATTHLDKMAGDLIGMKSIAEIEVVSSTWLKAGDLIGMKSIAEIEVVSSTWLKGFGNTHSNMLKVSDFMHVRAARTTAAPTAGITSTVRTRTIHPACAAAALDTTSRPETVDGRPRDEPIRTFVIVICAFTYRYISHYIEYMRHRFTTESAIIGTTATNTWYYMKFASCPEKLTDADRMPLYQDPGRQSTPNYSMLFDYPTPCIAATALGSMITLYCRCTVEKRNIRRRLNVKALTLASNFEKATKGQAMRAKEHSCGDASGRTVMPVQMVEPRLARG</sequence>
<reference evidence="1 2" key="1">
    <citation type="journal article" date="2018" name="Mol. Plant">
        <title>The genome of Artemisia annua provides insight into the evolution of Asteraceae family and artemisinin biosynthesis.</title>
        <authorList>
            <person name="Shen Q."/>
            <person name="Zhang L."/>
            <person name="Liao Z."/>
            <person name="Wang S."/>
            <person name="Yan T."/>
            <person name="Shi P."/>
            <person name="Liu M."/>
            <person name="Fu X."/>
            <person name="Pan Q."/>
            <person name="Wang Y."/>
            <person name="Lv Z."/>
            <person name="Lu X."/>
            <person name="Zhang F."/>
            <person name="Jiang W."/>
            <person name="Ma Y."/>
            <person name="Chen M."/>
            <person name="Hao X."/>
            <person name="Li L."/>
            <person name="Tang Y."/>
            <person name="Lv G."/>
            <person name="Zhou Y."/>
            <person name="Sun X."/>
            <person name="Brodelius P.E."/>
            <person name="Rose J.K.C."/>
            <person name="Tang K."/>
        </authorList>
    </citation>
    <scope>NUCLEOTIDE SEQUENCE [LARGE SCALE GENOMIC DNA]</scope>
    <source>
        <strain evidence="2">cv. Huhao1</strain>
        <tissue evidence="1">Leaf</tissue>
    </source>
</reference>
<dbReference type="OrthoDB" id="1744530at2759"/>
<organism evidence="1 2">
    <name type="scientific">Artemisia annua</name>
    <name type="common">Sweet wormwood</name>
    <dbReference type="NCBI Taxonomy" id="35608"/>
    <lineage>
        <taxon>Eukaryota</taxon>
        <taxon>Viridiplantae</taxon>
        <taxon>Streptophyta</taxon>
        <taxon>Embryophyta</taxon>
        <taxon>Tracheophyta</taxon>
        <taxon>Spermatophyta</taxon>
        <taxon>Magnoliopsida</taxon>
        <taxon>eudicotyledons</taxon>
        <taxon>Gunneridae</taxon>
        <taxon>Pentapetalae</taxon>
        <taxon>asterids</taxon>
        <taxon>campanulids</taxon>
        <taxon>Asterales</taxon>
        <taxon>Asteraceae</taxon>
        <taxon>Asteroideae</taxon>
        <taxon>Anthemideae</taxon>
        <taxon>Artemisiinae</taxon>
        <taxon>Artemisia</taxon>
    </lineage>
</organism>
<gene>
    <name evidence="1" type="ORF">CTI12_AA268340</name>
</gene>
<comment type="caution">
    <text evidence="1">The sequence shown here is derived from an EMBL/GenBank/DDBJ whole genome shotgun (WGS) entry which is preliminary data.</text>
</comment>
<name>A0A2U1NGR6_ARTAN</name>
<keyword evidence="2" id="KW-1185">Reference proteome</keyword>
<protein>
    <submittedName>
        <fullName evidence="1">Protein disulfide isomerase-like 2-3</fullName>
    </submittedName>
</protein>
<dbReference type="GO" id="GO:0016853">
    <property type="term" value="F:isomerase activity"/>
    <property type="evidence" value="ECO:0007669"/>
    <property type="project" value="UniProtKB-KW"/>
</dbReference>
<evidence type="ECO:0000313" key="2">
    <source>
        <dbReference type="Proteomes" id="UP000245207"/>
    </source>
</evidence>
<dbReference type="Proteomes" id="UP000245207">
    <property type="component" value="Unassembled WGS sequence"/>
</dbReference>
<evidence type="ECO:0000313" key="1">
    <source>
        <dbReference type="EMBL" id="PWA72668.1"/>
    </source>
</evidence>
<dbReference type="AlphaFoldDB" id="A0A2U1NGR6"/>
<dbReference type="STRING" id="35608.A0A2U1NGR6"/>
<dbReference type="EMBL" id="PKPP01002863">
    <property type="protein sequence ID" value="PWA72668.1"/>
    <property type="molecule type" value="Genomic_DNA"/>
</dbReference>
<proteinExistence type="predicted"/>